<comment type="subcellular location">
    <subcellularLocation>
        <location evidence="1">Cytoplasm</location>
        <location evidence="1">Cytoskeleton</location>
    </subcellularLocation>
</comment>
<dbReference type="PANTHER" id="PTHR11604:SF0">
    <property type="entry name" value="PROFILIN"/>
    <property type="match status" value="1"/>
</dbReference>
<dbReference type="InterPro" id="IPR036140">
    <property type="entry name" value="PFN_sf"/>
</dbReference>
<dbReference type="InterPro" id="IPR005455">
    <property type="entry name" value="PFN_euk"/>
</dbReference>
<evidence type="ECO:0000256" key="4">
    <source>
        <dbReference type="ARBA" id="ARBA00023203"/>
    </source>
</evidence>
<keyword evidence="7" id="KW-0472">Membrane</keyword>
<evidence type="ECO:0000256" key="6">
    <source>
        <dbReference type="RuleBase" id="RU003909"/>
    </source>
</evidence>
<dbReference type="EMBL" id="KV417334">
    <property type="protein sequence ID" value="KZO90800.1"/>
    <property type="molecule type" value="Genomic_DNA"/>
</dbReference>
<organism evidence="8 9">
    <name type="scientific">Calocera viscosa (strain TUFC12733)</name>
    <dbReference type="NCBI Taxonomy" id="1330018"/>
    <lineage>
        <taxon>Eukaryota</taxon>
        <taxon>Fungi</taxon>
        <taxon>Dikarya</taxon>
        <taxon>Basidiomycota</taxon>
        <taxon>Agaricomycotina</taxon>
        <taxon>Dacrymycetes</taxon>
        <taxon>Dacrymycetales</taxon>
        <taxon>Dacrymycetaceae</taxon>
        <taxon>Calocera</taxon>
    </lineage>
</organism>
<dbReference type="Gene3D" id="3.30.450.30">
    <property type="entry name" value="Dynein light chain 2a, cytoplasmic"/>
    <property type="match status" value="1"/>
</dbReference>
<name>A0A167GQD2_CALVF</name>
<keyword evidence="4 6" id="KW-0009">Actin-binding</keyword>
<comment type="similarity">
    <text evidence="2 6">Belongs to the profilin family.</text>
</comment>
<evidence type="ECO:0000256" key="2">
    <source>
        <dbReference type="ARBA" id="ARBA00010058"/>
    </source>
</evidence>
<keyword evidence="7" id="KW-1133">Transmembrane helix</keyword>
<evidence type="ECO:0000256" key="1">
    <source>
        <dbReference type="ARBA" id="ARBA00004245"/>
    </source>
</evidence>
<evidence type="ECO:0000256" key="7">
    <source>
        <dbReference type="SAM" id="Phobius"/>
    </source>
</evidence>
<sequence length="126" mass="13540">MSFQAYVDVQLVGTGKITRAAIIGIAGGVWGISGGYYLTPAEQKSIISAFDTPKAVYASGLILNKRKFLATYADDQKFYGLKGGEGCVLVKTTQAVIVAEYDDPSQAAEVKVIVEKLGEYFKNIGY</sequence>
<evidence type="ECO:0000313" key="9">
    <source>
        <dbReference type="Proteomes" id="UP000076738"/>
    </source>
</evidence>
<dbReference type="SMART" id="SM00392">
    <property type="entry name" value="PROF"/>
    <property type="match status" value="1"/>
</dbReference>
<evidence type="ECO:0000313" key="8">
    <source>
        <dbReference type="EMBL" id="KZO90800.1"/>
    </source>
</evidence>
<keyword evidence="3" id="KW-0963">Cytoplasm</keyword>
<dbReference type="GO" id="GO:0005938">
    <property type="term" value="C:cell cortex"/>
    <property type="evidence" value="ECO:0007669"/>
    <property type="project" value="TreeGrafter"/>
</dbReference>
<dbReference type="CDD" id="cd00148">
    <property type="entry name" value="PROF"/>
    <property type="match status" value="1"/>
</dbReference>
<dbReference type="InterPro" id="IPR048278">
    <property type="entry name" value="PFN"/>
</dbReference>
<dbReference type="AlphaFoldDB" id="A0A167GQD2"/>
<dbReference type="STRING" id="1330018.A0A167GQD2"/>
<dbReference type="SUPFAM" id="SSF55770">
    <property type="entry name" value="Profilin (actin-binding protein)"/>
    <property type="match status" value="1"/>
</dbReference>
<dbReference type="GO" id="GO:0005856">
    <property type="term" value="C:cytoskeleton"/>
    <property type="evidence" value="ECO:0007669"/>
    <property type="project" value="UniProtKB-SubCell"/>
</dbReference>
<dbReference type="OrthoDB" id="421374at2759"/>
<dbReference type="PRINTS" id="PR01640">
    <property type="entry name" value="PROFILINPLNT"/>
</dbReference>
<dbReference type="PANTHER" id="PTHR11604">
    <property type="entry name" value="PROFILIN"/>
    <property type="match status" value="1"/>
</dbReference>
<gene>
    <name evidence="8" type="ORF">CALVIDRAFT_568770</name>
</gene>
<dbReference type="PRINTS" id="PR00392">
    <property type="entry name" value="PROFILIN"/>
</dbReference>
<keyword evidence="5" id="KW-0206">Cytoskeleton</keyword>
<dbReference type="Proteomes" id="UP000076738">
    <property type="component" value="Unassembled WGS sequence"/>
</dbReference>
<evidence type="ECO:0000256" key="5">
    <source>
        <dbReference type="ARBA" id="ARBA00023212"/>
    </source>
</evidence>
<keyword evidence="9" id="KW-1185">Reference proteome</keyword>
<dbReference type="GO" id="GO:0003785">
    <property type="term" value="F:actin monomer binding"/>
    <property type="evidence" value="ECO:0007669"/>
    <property type="project" value="TreeGrafter"/>
</dbReference>
<reference evidence="8 9" key="1">
    <citation type="journal article" date="2016" name="Mol. Biol. Evol.">
        <title>Comparative Genomics of Early-Diverging Mushroom-Forming Fungi Provides Insights into the Origins of Lignocellulose Decay Capabilities.</title>
        <authorList>
            <person name="Nagy L.G."/>
            <person name="Riley R."/>
            <person name="Tritt A."/>
            <person name="Adam C."/>
            <person name="Daum C."/>
            <person name="Floudas D."/>
            <person name="Sun H."/>
            <person name="Yadav J.S."/>
            <person name="Pangilinan J."/>
            <person name="Larsson K.H."/>
            <person name="Matsuura K."/>
            <person name="Barry K."/>
            <person name="Labutti K."/>
            <person name="Kuo R."/>
            <person name="Ohm R.A."/>
            <person name="Bhattacharya S.S."/>
            <person name="Shirouzu T."/>
            <person name="Yoshinaga Y."/>
            <person name="Martin F.M."/>
            <person name="Grigoriev I.V."/>
            <person name="Hibbett D.S."/>
        </authorList>
    </citation>
    <scope>NUCLEOTIDE SEQUENCE [LARGE SCALE GENOMIC DNA]</scope>
    <source>
        <strain evidence="8 9">TUFC12733</strain>
    </source>
</reference>
<accession>A0A167GQD2</accession>
<evidence type="ECO:0000256" key="3">
    <source>
        <dbReference type="ARBA" id="ARBA00022490"/>
    </source>
</evidence>
<proteinExistence type="inferred from homology"/>
<dbReference type="Pfam" id="PF00235">
    <property type="entry name" value="Profilin"/>
    <property type="match status" value="1"/>
</dbReference>
<feature type="transmembrane region" description="Helical" evidence="7">
    <location>
        <begin position="20"/>
        <end position="38"/>
    </location>
</feature>
<keyword evidence="7" id="KW-0812">Transmembrane</keyword>
<protein>
    <recommendedName>
        <fullName evidence="6">Profilin</fullName>
    </recommendedName>
</protein>